<organism evidence="1 2">
    <name type="scientific">Nocardioides plantarum</name>
    <dbReference type="NCBI Taxonomy" id="29299"/>
    <lineage>
        <taxon>Bacteria</taxon>
        <taxon>Bacillati</taxon>
        <taxon>Actinomycetota</taxon>
        <taxon>Actinomycetes</taxon>
        <taxon>Propionibacteriales</taxon>
        <taxon>Nocardioidaceae</taxon>
        <taxon>Nocardioides</taxon>
    </lineage>
</organism>
<evidence type="ECO:0000313" key="2">
    <source>
        <dbReference type="Proteomes" id="UP001589750"/>
    </source>
</evidence>
<comment type="caution">
    <text evidence="1">The sequence shown here is derived from an EMBL/GenBank/DDBJ whole genome shotgun (WGS) entry which is preliminary data.</text>
</comment>
<reference evidence="1 2" key="1">
    <citation type="submission" date="2024-09" db="EMBL/GenBank/DDBJ databases">
        <authorList>
            <person name="Sun Q."/>
            <person name="Mori K."/>
        </authorList>
    </citation>
    <scope>NUCLEOTIDE SEQUENCE [LARGE SCALE GENOMIC DNA]</scope>
    <source>
        <strain evidence="1 2">JCM 9626</strain>
    </source>
</reference>
<dbReference type="RefSeq" id="WP_379142843.1">
    <property type="nucleotide sequence ID" value="NZ_JBHMDG010000051.1"/>
</dbReference>
<feature type="non-terminal residue" evidence="1">
    <location>
        <position position="390"/>
    </location>
</feature>
<protein>
    <recommendedName>
        <fullName evidence="3">Rad50/SbcC-type AAA domain-containing protein</fullName>
    </recommendedName>
</protein>
<proteinExistence type="predicted"/>
<name>A0ABV5KIX1_9ACTN</name>
<dbReference type="EMBL" id="JBHMDG010000051">
    <property type="protein sequence ID" value="MFB9315825.1"/>
    <property type="molecule type" value="Genomic_DNA"/>
</dbReference>
<evidence type="ECO:0008006" key="3">
    <source>
        <dbReference type="Google" id="ProtNLM"/>
    </source>
</evidence>
<accession>A0ABV5KIX1</accession>
<dbReference type="Proteomes" id="UP001589750">
    <property type="component" value="Unassembled WGS sequence"/>
</dbReference>
<keyword evidence="2" id="KW-1185">Reference proteome</keyword>
<evidence type="ECO:0000313" key="1">
    <source>
        <dbReference type="EMBL" id="MFB9315825.1"/>
    </source>
</evidence>
<sequence length="390" mass="42485">MQINQIILYSNSGEMRVLTLLPGRMNIITGASLKGKSSLIGILRYLLGSGSPHAPALIRGAVSWYGLVASVGEESFFIGRPRVGGSQTTNQAMWLPGATDAPAYVDLTTNATAEEVRNHLGGLLGIGANENVPDPGHTRAPLAATFVHSLYYCFLEQGEIANPYSLFHHQTLDFQAQAIRDTLPYFVGAQGRDEMALRDRLRGLRRDRRRIELQLGQLDAFQLQETAVARTLMGQARDFGIIDVGELVAEESAIDSLRSALTSATAGFGMETPASVPQDEYERLIDDSRMLRESMREQSAQLRRLNRFAEDSAGYEVEVSEQRSRLASARLVPEPKTEGHCPLCGQGVAGLEGVMSSNLAMATGDADHRLRSAARDQRQIAVSISELQAS</sequence>
<gene>
    <name evidence="1" type="ORF">ACFFRI_22475</name>
</gene>